<dbReference type="CDD" id="cd00082">
    <property type="entry name" value="HisKA"/>
    <property type="match status" value="1"/>
</dbReference>
<dbReference type="PANTHER" id="PTHR45436:SF5">
    <property type="entry name" value="SENSOR HISTIDINE KINASE TRCS"/>
    <property type="match status" value="1"/>
</dbReference>
<dbReference type="InterPro" id="IPR036097">
    <property type="entry name" value="HisK_dim/P_sf"/>
</dbReference>
<dbReference type="Gene3D" id="1.10.287.130">
    <property type="match status" value="1"/>
</dbReference>
<evidence type="ECO:0000256" key="2">
    <source>
        <dbReference type="ARBA" id="ARBA00012438"/>
    </source>
</evidence>
<accession>A0A9D9IHE2</accession>
<evidence type="ECO:0000256" key="4">
    <source>
        <dbReference type="ARBA" id="ARBA00022679"/>
    </source>
</evidence>
<evidence type="ECO:0000256" key="1">
    <source>
        <dbReference type="ARBA" id="ARBA00000085"/>
    </source>
</evidence>
<dbReference type="Pfam" id="PF02518">
    <property type="entry name" value="HATPase_c"/>
    <property type="match status" value="1"/>
</dbReference>
<dbReference type="InterPro" id="IPR003594">
    <property type="entry name" value="HATPase_dom"/>
</dbReference>
<comment type="catalytic activity">
    <reaction evidence="1">
        <text>ATP + protein L-histidine = ADP + protein N-phospho-L-histidine.</text>
        <dbReference type="EC" id="2.7.13.3"/>
    </reaction>
</comment>
<sequence>MKLITKILISTVLSLIVIISAWMAFTYYSTVSEIYEELDEYLEKYAEGLIARFDSGISPDTLAPNFWVNSNCFMERISESYGRSDGRWEYSNDEIYLDDIREEQEVRTLEFNYGFPDGRWYRVNVISPSFDKEDFSELLLNSSILLGGLLILSIVLIITYIIYRNMKPLYRLLEWLRRHKVGEPADFQSSRKEITELRLIREAVMESVERNNEIYEQQKLFIGNASHEMQTPIAVCGNAVEMLAEDPDITERQLSYLERINERLNYMSRLNRTLLMLSRIDNNRYEDMQDVCLGEIATKCAGDISEINRQKNIRLETDGDSRIKVKMDPTLAGSLVGNLVKNAFTHSPEGGTVRLILRDRRLTVENTAVSGPLDETRIYERFYKGGDAKGKSTGLGLSIVDAISKRYGFNIKYTFRDGMHCFTVNV</sequence>
<dbReference type="SMART" id="SM00388">
    <property type="entry name" value="HisKA"/>
    <property type="match status" value="1"/>
</dbReference>
<comment type="caution">
    <text evidence="10">The sequence shown here is derived from an EMBL/GenBank/DDBJ whole genome shotgun (WGS) entry which is preliminary data.</text>
</comment>
<feature type="domain" description="Histidine kinase" evidence="9">
    <location>
        <begin position="224"/>
        <end position="426"/>
    </location>
</feature>
<dbReference type="PANTHER" id="PTHR45436">
    <property type="entry name" value="SENSOR HISTIDINE KINASE YKOH"/>
    <property type="match status" value="1"/>
</dbReference>
<reference evidence="10" key="1">
    <citation type="submission" date="2020-10" db="EMBL/GenBank/DDBJ databases">
        <authorList>
            <person name="Gilroy R."/>
        </authorList>
    </citation>
    <scope>NUCLEOTIDE SEQUENCE</scope>
    <source>
        <strain evidence="10">B1-8020</strain>
    </source>
</reference>
<evidence type="ECO:0000256" key="3">
    <source>
        <dbReference type="ARBA" id="ARBA00022553"/>
    </source>
</evidence>
<keyword evidence="8" id="KW-0472">Membrane</keyword>
<evidence type="ECO:0000256" key="8">
    <source>
        <dbReference type="SAM" id="Phobius"/>
    </source>
</evidence>
<dbReference type="EC" id="2.7.13.3" evidence="2"/>
<dbReference type="Pfam" id="PF00512">
    <property type="entry name" value="HisKA"/>
    <property type="match status" value="1"/>
</dbReference>
<dbReference type="SUPFAM" id="SSF55874">
    <property type="entry name" value="ATPase domain of HSP90 chaperone/DNA topoisomerase II/histidine kinase"/>
    <property type="match status" value="1"/>
</dbReference>
<dbReference type="InterPro" id="IPR003661">
    <property type="entry name" value="HisK_dim/P_dom"/>
</dbReference>
<dbReference type="InterPro" id="IPR036890">
    <property type="entry name" value="HATPase_C_sf"/>
</dbReference>
<evidence type="ECO:0000313" key="11">
    <source>
        <dbReference type="Proteomes" id="UP000823604"/>
    </source>
</evidence>
<evidence type="ECO:0000256" key="7">
    <source>
        <dbReference type="ARBA" id="ARBA00022989"/>
    </source>
</evidence>
<protein>
    <recommendedName>
        <fullName evidence="2">histidine kinase</fullName>
        <ecNumber evidence="2">2.7.13.3</ecNumber>
    </recommendedName>
</protein>
<keyword evidence="7 8" id="KW-1133">Transmembrane helix</keyword>
<dbReference type="PROSITE" id="PS50109">
    <property type="entry name" value="HIS_KIN"/>
    <property type="match status" value="1"/>
</dbReference>
<dbReference type="InterPro" id="IPR050428">
    <property type="entry name" value="TCS_sensor_his_kinase"/>
</dbReference>
<evidence type="ECO:0000259" key="9">
    <source>
        <dbReference type="PROSITE" id="PS50109"/>
    </source>
</evidence>
<dbReference type="EMBL" id="JADIMA010000027">
    <property type="protein sequence ID" value="MBO8472497.1"/>
    <property type="molecule type" value="Genomic_DNA"/>
</dbReference>
<dbReference type="Proteomes" id="UP000823604">
    <property type="component" value="Unassembled WGS sequence"/>
</dbReference>
<proteinExistence type="predicted"/>
<dbReference type="SUPFAM" id="SSF47384">
    <property type="entry name" value="Homodimeric domain of signal transducing histidine kinase"/>
    <property type="match status" value="1"/>
</dbReference>
<keyword evidence="3" id="KW-0597">Phosphoprotein</keyword>
<dbReference type="AlphaFoldDB" id="A0A9D9IHE2"/>
<dbReference type="GO" id="GO:0000155">
    <property type="term" value="F:phosphorelay sensor kinase activity"/>
    <property type="evidence" value="ECO:0007669"/>
    <property type="project" value="InterPro"/>
</dbReference>
<evidence type="ECO:0000256" key="6">
    <source>
        <dbReference type="ARBA" id="ARBA00022777"/>
    </source>
</evidence>
<dbReference type="Gene3D" id="3.30.565.10">
    <property type="entry name" value="Histidine kinase-like ATPase, C-terminal domain"/>
    <property type="match status" value="1"/>
</dbReference>
<feature type="transmembrane region" description="Helical" evidence="8">
    <location>
        <begin position="138"/>
        <end position="163"/>
    </location>
</feature>
<feature type="transmembrane region" description="Helical" evidence="8">
    <location>
        <begin position="7"/>
        <end position="28"/>
    </location>
</feature>
<dbReference type="InterPro" id="IPR005467">
    <property type="entry name" value="His_kinase_dom"/>
</dbReference>
<evidence type="ECO:0000256" key="5">
    <source>
        <dbReference type="ARBA" id="ARBA00022692"/>
    </source>
</evidence>
<keyword evidence="4" id="KW-0808">Transferase</keyword>
<keyword evidence="6 10" id="KW-0418">Kinase</keyword>
<reference evidence="10" key="2">
    <citation type="journal article" date="2021" name="PeerJ">
        <title>Extensive microbial diversity within the chicken gut microbiome revealed by metagenomics and culture.</title>
        <authorList>
            <person name="Gilroy R."/>
            <person name="Ravi A."/>
            <person name="Getino M."/>
            <person name="Pursley I."/>
            <person name="Horton D.L."/>
            <person name="Alikhan N.F."/>
            <person name="Baker D."/>
            <person name="Gharbi K."/>
            <person name="Hall N."/>
            <person name="Watson M."/>
            <person name="Adriaenssens E.M."/>
            <person name="Foster-Nyarko E."/>
            <person name="Jarju S."/>
            <person name="Secka A."/>
            <person name="Antonio M."/>
            <person name="Oren A."/>
            <person name="Chaudhuri R.R."/>
            <person name="La Ragione R."/>
            <person name="Hildebrand F."/>
            <person name="Pallen M.J."/>
        </authorList>
    </citation>
    <scope>NUCLEOTIDE SEQUENCE</scope>
    <source>
        <strain evidence="10">B1-8020</strain>
    </source>
</reference>
<organism evidence="10 11">
    <name type="scientific">Candidatus Merdivivens pullicola</name>
    <dbReference type="NCBI Taxonomy" id="2840872"/>
    <lineage>
        <taxon>Bacteria</taxon>
        <taxon>Pseudomonadati</taxon>
        <taxon>Bacteroidota</taxon>
        <taxon>Bacteroidia</taxon>
        <taxon>Bacteroidales</taxon>
        <taxon>Muribaculaceae</taxon>
        <taxon>Muribaculaceae incertae sedis</taxon>
        <taxon>Candidatus Merdivivens</taxon>
    </lineage>
</organism>
<name>A0A9D9IHE2_9BACT</name>
<dbReference type="SMART" id="SM00387">
    <property type="entry name" value="HATPase_c"/>
    <property type="match status" value="1"/>
</dbReference>
<evidence type="ECO:0000313" key="10">
    <source>
        <dbReference type="EMBL" id="MBO8472497.1"/>
    </source>
</evidence>
<keyword evidence="5 8" id="KW-0812">Transmembrane</keyword>
<gene>
    <name evidence="10" type="ORF">IAB81_02565</name>
</gene>
<dbReference type="GO" id="GO:0005886">
    <property type="term" value="C:plasma membrane"/>
    <property type="evidence" value="ECO:0007669"/>
    <property type="project" value="TreeGrafter"/>
</dbReference>